<comment type="caution">
    <text evidence="3">The sequence shown here is derived from an EMBL/GenBank/DDBJ whole genome shotgun (WGS) entry which is preliminary data.</text>
</comment>
<evidence type="ECO:0000313" key="3">
    <source>
        <dbReference type="EMBL" id="KAF4692112.1"/>
    </source>
</evidence>
<evidence type="ECO:0000256" key="1">
    <source>
        <dbReference type="SAM" id="MobiDB-lite"/>
    </source>
</evidence>
<protein>
    <submittedName>
        <fullName evidence="3">Uncharacterized protein</fullName>
    </submittedName>
</protein>
<feature type="signal peptide" evidence="2">
    <location>
        <begin position="1"/>
        <end position="23"/>
    </location>
</feature>
<reference evidence="3 4" key="1">
    <citation type="submission" date="2020-04" db="EMBL/GenBank/DDBJ databases">
        <title>Perkinsus olseni comparative genomics.</title>
        <authorList>
            <person name="Bogema D.R."/>
        </authorList>
    </citation>
    <scope>NUCLEOTIDE SEQUENCE [LARGE SCALE GENOMIC DNA]</scope>
    <source>
        <strain evidence="3">00978-12</strain>
    </source>
</reference>
<sequence>MQTFIVWIASVICLMIQIPQVYGAAASRRPSPIGMEKEPDSSQSQLRMSSRKNDECRAYEKTEEEVVDGVKIRSEMCRLPFTDSSRLAYLTKIEESESVAGDKNVSHVLVVTCNNKQYVINDDGVKGIMMYGDFYDSKLPDPRKDSTTRAFGMSCREIFRDLQREILGLPPVDVLEKGKCTKIITSICETYEHAVGEPFRVVTYDGPPATP</sequence>
<dbReference type="EMBL" id="JABANP010000065">
    <property type="protein sequence ID" value="KAF4692112.1"/>
    <property type="molecule type" value="Genomic_DNA"/>
</dbReference>
<feature type="chain" id="PRO_5029695876" evidence="2">
    <location>
        <begin position="24"/>
        <end position="211"/>
    </location>
</feature>
<name>A0A7J6P7T6_PEROL</name>
<evidence type="ECO:0000256" key="2">
    <source>
        <dbReference type="SAM" id="SignalP"/>
    </source>
</evidence>
<evidence type="ECO:0000313" key="4">
    <source>
        <dbReference type="Proteomes" id="UP000541610"/>
    </source>
</evidence>
<organism evidence="3 4">
    <name type="scientific">Perkinsus olseni</name>
    <name type="common">Perkinsus atlanticus</name>
    <dbReference type="NCBI Taxonomy" id="32597"/>
    <lineage>
        <taxon>Eukaryota</taxon>
        <taxon>Sar</taxon>
        <taxon>Alveolata</taxon>
        <taxon>Perkinsozoa</taxon>
        <taxon>Perkinsea</taxon>
        <taxon>Perkinsida</taxon>
        <taxon>Perkinsidae</taxon>
        <taxon>Perkinsus</taxon>
    </lineage>
</organism>
<dbReference type="Proteomes" id="UP000541610">
    <property type="component" value="Unassembled WGS sequence"/>
</dbReference>
<feature type="region of interest" description="Disordered" evidence="1">
    <location>
        <begin position="29"/>
        <end position="55"/>
    </location>
</feature>
<accession>A0A7J6P7T6</accession>
<keyword evidence="2" id="KW-0732">Signal</keyword>
<dbReference type="AlphaFoldDB" id="A0A7J6P7T6"/>
<gene>
    <name evidence="3" type="ORF">FOZ60_014060</name>
</gene>
<proteinExistence type="predicted"/>